<name>A0A1C7N064_9FUNG</name>
<comment type="similarity">
    <text evidence="7 8">Belongs to the MPDU1 (TC 2.A.43.3) family.</text>
</comment>
<evidence type="ECO:0000256" key="7">
    <source>
        <dbReference type="ARBA" id="ARBA00038475"/>
    </source>
</evidence>
<feature type="chain" id="PRO_5008889394" description="Mannose-P-dolichol utilization defect 1 protein homolog" evidence="10">
    <location>
        <begin position="21"/>
        <end position="296"/>
    </location>
</feature>
<feature type="transmembrane region" description="Helical" evidence="9">
    <location>
        <begin position="169"/>
        <end position="191"/>
    </location>
</feature>
<reference evidence="11 12" key="1">
    <citation type="submission" date="2016-03" db="EMBL/GenBank/DDBJ databases">
        <title>Choanephora cucurbitarum.</title>
        <authorList>
            <person name="Min B."/>
            <person name="Park H."/>
            <person name="Park J.-H."/>
            <person name="Shin H.-D."/>
            <person name="Choi I.-G."/>
        </authorList>
    </citation>
    <scope>NUCLEOTIDE SEQUENCE [LARGE SCALE GENOMIC DNA]</scope>
    <source>
        <strain evidence="11 12">KUS-F28377</strain>
    </source>
</reference>
<gene>
    <name evidence="11" type="primary">Mpdu1</name>
    <name evidence="11" type="ORF">A0J61_09440</name>
</gene>
<dbReference type="Pfam" id="PF04193">
    <property type="entry name" value="PQ-loop"/>
    <property type="match status" value="2"/>
</dbReference>
<keyword evidence="5 8" id="KW-1133">Transmembrane helix</keyword>
<dbReference type="PIRSF" id="PIRSF023381">
    <property type="entry name" value="MannP-dilichol_defect-1p"/>
    <property type="match status" value="1"/>
</dbReference>
<evidence type="ECO:0000313" key="11">
    <source>
        <dbReference type="EMBL" id="OBZ82510.1"/>
    </source>
</evidence>
<protein>
    <recommendedName>
        <fullName evidence="8">Mannose-P-dolichol utilization defect 1 protein homolog</fullName>
    </recommendedName>
</protein>
<feature type="transmembrane region" description="Helical" evidence="9">
    <location>
        <begin position="106"/>
        <end position="127"/>
    </location>
</feature>
<evidence type="ECO:0000256" key="10">
    <source>
        <dbReference type="SAM" id="SignalP"/>
    </source>
</evidence>
<evidence type="ECO:0000313" key="12">
    <source>
        <dbReference type="Proteomes" id="UP000093000"/>
    </source>
</evidence>
<dbReference type="EMBL" id="LUGH01000850">
    <property type="protein sequence ID" value="OBZ82510.1"/>
    <property type="molecule type" value="Genomic_DNA"/>
</dbReference>
<keyword evidence="10" id="KW-0732">Signal</keyword>
<comment type="subcellular location">
    <subcellularLocation>
        <location evidence="1 8">Membrane</location>
        <topology evidence="1 8">Multi-pass membrane protein</topology>
    </subcellularLocation>
</comment>
<keyword evidence="3 8" id="KW-0812">Transmembrane</keyword>
<dbReference type="InterPro" id="IPR016817">
    <property type="entry name" value="MannP-dilichol_defect-1"/>
</dbReference>
<proteinExistence type="inferred from homology"/>
<evidence type="ECO:0000256" key="8">
    <source>
        <dbReference type="PIRNR" id="PIRNR023381"/>
    </source>
</evidence>
<feature type="transmembrane region" description="Helical" evidence="9">
    <location>
        <begin position="250"/>
        <end position="272"/>
    </location>
</feature>
<keyword evidence="4" id="KW-0677">Repeat</keyword>
<dbReference type="InParanoid" id="A0A1C7N064"/>
<keyword evidence="12" id="KW-1185">Reference proteome</keyword>
<organism evidence="11 12">
    <name type="scientific">Choanephora cucurbitarum</name>
    <dbReference type="NCBI Taxonomy" id="101091"/>
    <lineage>
        <taxon>Eukaryota</taxon>
        <taxon>Fungi</taxon>
        <taxon>Fungi incertae sedis</taxon>
        <taxon>Mucoromycota</taxon>
        <taxon>Mucoromycotina</taxon>
        <taxon>Mucoromycetes</taxon>
        <taxon>Mucorales</taxon>
        <taxon>Mucorineae</taxon>
        <taxon>Choanephoraceae</taxon>
        <taxon>Choanephoroideae</taxon>
        <taxon>Choanephora</taxon>
    </lineage>
</organism>
<feature type="transmembrane region" description="Helical" evidence="9">
    <location>
        <begin position="139"/>
        <end position="157"/>
    </location>
</feature>
<evidence type="ECO:0000256" key="3">
    <source>
        <dbReference type="ARBA" id="ARBA00022692"/>
    </source>
</evidence>
<evidence type="ECO:0000256" key="6">
    <source>
        <dbReference type="ARBA" id="ARBA00023136"/>
    </source>
</evidence>
<dbReference type="PANTHER" id="PTHR12226:SF2">
    <property type="entry name" value="MANNOSE-P-DOLICHOL UTILIZATION DEFECT 1 PROTEIN"/>
    <property type="match status" value="1"/>
</dbReference>
<evidence type="ECO:0000256" key="2">
    <source>
        <dbReference type="ARBA" id="ARBA00022448"/>
    </source>
</evidence>
<dbReference type="InterPro" id="IPR006603">
    <property type="entry name" value="PQ-loop_rpt"/>
</dbReference>
<dbReference type="Gene3D" id="1.20.1280.290">
    <property type="match status" value="2"/>
</dbReference>
<evidence type="ECO:0000256" key="5">
    <source>
        <dbReference type="ARBA" id="ARBA00022989"/>
    </source>
</evidence>
<dbReference type="AlphaFoldDB" id="A0A1C7N064"/>
<keyword evidence="6 8" id="KW-0472">Membrane</keyword>
<dbReference type="PANTHER" id="PTHR12226">
    <property type="entry name" value="MANNOSE-P-DOLICHOL UTILIZATION DEFECT 1 LEC35 -RELATED"/>
    <property type="match status" value="1"/>
</dbReference>
<dbReference type="SMART" id="SM00679">
    <property type="entry name" value="CTNS"/>
    <property type="match status" value="2"/>
</dbReference>
<dbReference type="Proteomes" id="UP000093000">
    <property type="component" value="Unassembled WGS sequence"/>
</dbReference>
<sequence length="296" mass="32622">MASVMLPLVALLVSFQTLLALPVSIYESHHNDQQDEYWWPTFINVPLVKLLGDSCYQSLFEEFHFTDTFCLKLAVSKALGLGIVVGGAIIKIPQIFTIVRHKSAKGLSLASFLLETCAYMIVLMYNLRLHNPFSTFGEVAFMTLQNIFITYLIVIYATQPIAEFSKSSLMIGLSIGFVGGFLCLGMIPSWLMSLLYAAQIPIGLASKVPQIKLNYLNKSTGQLSAFAVLNYFVGTTARAFTTWTELDDPIMLGGNILASVLNGVLVAQLFIYRKQKLASYTSVPVLMATTTAEKAD</sequence>
<evidence type="ECO:0000256" key="1">
    <source>
        <dbReference type="ARBA" id="ARBA00004141"/>
    </source>
</evidence>
<accession>A0A1C7N064</accession>
<comment type="caution">
    <text evidence="11">The sequence shown here is derived from an EMBL/GenBank/DDBJ whole genome shotgun (WGS) entry which is preliminary data.</text>
</comment>
<dbReference type="GO" id="GO:0016020">
    <property type="term" value="C:membrane"/>
    <property type="evidence" value="ECO:0007669"/>
    <property type="project" value="UniProtKB-SubCell"/>
</dbReference>
<feature type="signal peptide" evidence="10">
    <location>
        <begin position="1"/>
        <end position="20"/>
    </location>
</feature>
<dbReference type="OrthoDB" id="271506at2759"/>
<evidence type="ECO:0000256" key="9">
    <source>
        <dbReference type="SAM" id="Phobius"/>
    </source>
</evidence>
<keyword evidence="2" id="KW-0813">Transport</keyword>
<feature type="transmembrane region" description="Helical" evidence="9">
    <location>
        <begin position="78"/>
        <end position="99"/>
    </location>
</feature>
<evidence type="ECO:0000256" key="4">
    <source>
        <dbReference type="ARBA" id="ARBA00022737"/>
    </source>
</evidence>
<dbReference type="FunFam" id="1.20.1280.290:FF:000006">
    <property type="entry name" value="mannose-P-dolichol utilization defect 1 protein"/>
    <property type="match status" value="1"/>
</dbReference>